<dbReference type="OrthoDB" id="2370471at2"/>
<dbReference type="RefSeq" id="WP_146892405.1">
    <property type="nucleotide sequence ID" value="NZ_VORX01000003.1"/>
</dbReference>
<dbReference type="EMBL" id="VORX01000003">
    <property type="protein sequence ID" value="TXE08441.1"/>
    <property type="molecule type" value="Genomic_DNA"/>
</dbReference>
<comment type="caution">
    <text evidence="1">The sequence shown here is derived from an EMBL/GenBank/DDBJ whole genome shotgun (WGS) entry which is preliminary data.</text>
</comment>
<dbReference type="GO" id="GO:0008168">
    <property type="term" value="F:methyltransferase activity"/>
    <property type="evidence" value="ECO:0007669"/>
    <property type="project" value="UniProtKB-KW"/>
</dbReference>
<evidence type="ECO:0000313" key="1">
    <source>
        <dbReference type="EMBL" id="TXE08441.1"/>
    </source>
</evidence>
<dbReference type="AlphaFoldDB" id="A0A5C7AJ50"/>
<dbReference type="CDD" id="cd02440">
    <property type="entry name" value="AdoMet_MTases"/>
    <property type="match status" value="1"/>
</dbReference>
<accession>A0A5C7AJ50</accession>
<reference evidence="1 2" key="1">
    <citation type="submission" date="2019-08" db="EMBL/GenBank/DDBJ databases">
        <title>Genome sequence of Gelidibacter salicanalis IC162T.</title>
        <authorList>
            <person name="Bowman J.P."/>
        </authorList>
    </citation>
    <scope>NUCLEOTIDE SEQUENCE [LARGE SCALE GENOMIC DNA]</scope>
    <source>
        <strain evidence="1 2">IC162</strain>
    </source>
</reference>
<protein>
    <submittedName>
        <fullName evidence="1">Class I SAM-dependent methyltransferase</fullName>
    </submittedName>
</protein>
<keyword evidence="1" id="KW-0808">Transferase</keyword>
<dbReference type="Pfam" id="PF13489">
    <property type="entry name" value="Methyltransf_23"/>
    <property type="match status" value="1"/>
</dbReference>
<dbReference type="SUPFAM" id="SSF53335">
    <property type="entry name" value="S-adenosyl-L-methionine-dependent methyltransferases"/>
    <property type="match status" value="1"/>
</dbReference>
<dbReference type="PANTHER" id="PTHR43861">
    <property type="entry name" value="TRANS-ACONITATE 2-METHYLTRANSFERASE-RELATED"/>
    <property type="match status" value="1"/>
</dbReference>
<name>A0A5C7AJ50_9FLAO</name>
<proteinExistence type="predicted"/>
<dbReference type="Gene3D" id="3.40.50.150">
    <property type="entry name" value="Vaccinia Virus protein VP39"/>
    <property type="match status" value="1"/>
</dbReference>
<evidence type="ECO:0000313" key="2">
    <source>
        <dbReference type="Proteomes" id="UP000321734"/>
    </source>
</evidence>
<dbReference type="Proteomes" id="UP000321734">
    <property type="component" value="Unassembled WGS sequence"/>
</dbReference>
<keyword evidence="1" id="KW-0489">Methyltransferase</keyword>
<organism evidence="1 2">
    <name type="scientific">Gelidibacter salicanalis</name>
    <dbReference type="NCBI Taxonomy" id="291193"/>
    <lineage>
        <taxon>Bacteria</taxon>
        <taxon>Pseudomonadati</taxon>
        <taxon>Bacteroidota</taxon>
        <taxon>Flavobacteriia</taxon>
        <taxon>Flavobacteriales</taxon>
        <taxon>Flavobacteriaceae</taxon>
        <taxon>Gelidibacter</taxon>
    </lineage>
</organism>
<keyword evidence="2" id="KW-1185">Reference proteome</keyword>
<gene>
    <name evidence="1" type="ORF">ES711_08010</name>
</gene>
<sequence length="316" mass="36446">MALIWKNSPVRYNEFLTFAYFSNYNSYKVAHLNQNNVYIKVKDHSVSGEEFDLILNDRLEMLETYPRPSEAKLPGYYQSEDYISHTDAKRNLFEQVYHFIKGIALKRKLKLINSITQNSKKILDVGCGTGDFLQVAANDGWNIFGIEPNAQAREIANRKTNNKVFSTDIIQELEIGSFDIITLWHVLEHLPDLEQQLARYASLLKANGTLIIAVPNYKSYDAQIYQEFWAAYDTPRHLWHFSQKAIKKLGAGAGMNVVKILPMKFDAFYVSLLSEKYKTGKMNYFIGFWNGWRSNLKATSNGEYSSLIYVLKKAKN</sequence>
<dbReference type="InterPro" id="IPR029063">
    <property type="entry name" value="SAM-dependent_MTases_sf"/>
</dbReference>
<dbReference type="GO" id="GO:0032259">
    <property type="term" value="P:methylation"/>
    <property type="evidence" value="ECO:0007669"/>
    <property type="project" value="UniProtKB-KW"/>
</dbReference>